<keyword evidence="3" id="KW-1185">Reference proteome</keyword>
<reference evidence="2 3" key="1">
    <citation type="submission" date="2024-08" db="EMBL/GenBank/DDBJ databases">
        <authorList>
            <person name="Cucini C."/>
            <person name="Frati F."/>
        </authorList>
    </citation>
    <scope>NUCLEOTIDE SEQUENCE [LARGE SCALE GENOMIC DNA]</scope>
</reference>
<evidence type="ECO:0000313" key="3">
    <source>
        <dbReference type="Proteomes" id="UP001642540"/>
    </source>
</evidence>
<organism evidence="2 3">
    <name type="scientific">Orchesella dallaii</name>
    <dbReference type="NCBI Taxonomy" id="48710"/>
    <lineage>
        <taxon>Eukaryota</taxon>
        <taxon>Metazoa</taxon>
        <taxon>Ecdysozoa</taxon>
        <taxon>Arthropoda</taxon>
        <taxon>Hexapoda</taxon>
        <taxon>Collembola</taxon>
        <taxon>Entomobryomorpha</taxon>
        <taxon>Entomobryoidea</taxon>
        <taxon>Orchesellidae</taxon>
        <taxon>Orchesellinae</taxon>
        <taxon>Orchesella</taxon>
    </lineage>
</organism>
<accession>A0ABP1QGL5</accession>
<feature type="chain" id="PRO_5047004358" evidence="1">
    <location>
        <begin position="18"/>
        <end position="90"/>
    </location>
</feature>
<dbReference type="EMBL" id="CAXLJM020000030">
    <property type="protein sequence ID" value="CAL8098418.1"/>
    <property type="molecule type" value="Genomic_DNA"/>
</dbReference>
<comment type="caution">
    <text evidence="2">The sequence shown here is derived from an EMBL/GenBank/DDBJ whole genome shotgun (WGS) entry which is preliminary data.</text>
</comment>
<protein>
    <submittedName>
        <fullName evidence="2">Uncharacterized protein</fullName>
    </submittedName>
</protein>
<dbReference type="Proteomes" id="UP001642540">
    <property type="component" value="Unassembled WGS sequence"/>
</dbReference>
<keyword evidence="1" id="KW-0732">Signal</keyword>
<name>A0ABP1QGL5_9HEXA</name>
<proteinExistence type="predicted"/>
<sequence>MNFVMITLATLILSVQGRSLRVVRESRNPLEGIISGQSEMENEIETDSDFLISNDGNFDASSEIVDIGVKADEVELFFGWILPQLLSLNF</sequence>
<gene>
    <name evidence="2" type="ORF">ODALV1_LOCUS9930</name>
</gene>
<evidence type="ECO:0000256" key="1">
    <source>
        <dbReference type="SAM" id="SignalP"/>
    </source>
</evidence>
<evidence type="ECO:0000313" key="2">
    <source>
        <dbReference type="EMBL" id="CAL8098418.1"/>
    </source>
</evidence>
<feature type="signal peptide" evidence="1">
    <location>
        <begin position="1"/>
        <end position="17"/>
    </location>
</feature>